<dbReference type="EMBL" id="MT162466">
    <property type="protein sequence ID" value="QIN96683.1"/>
    <property type="molecule type" value="Genomic_DNA"/>
</dbReference>
<evidence type="ECO:0000313" key="2">
    <source>
        <dbReference type="Proteomes" id="UP000502617"/>
    </source>
</evidence>
<dbReference type="Proteomes" id="UP000502617">
    <property type="component" value="Segment"/>
</dbReference>
<evidence type="ECO:0000313" key="1">
    <source>
        <dbReference type="EMBL" id="QIN96683.1"/>
    </source>
</evidence>
<organism evidence="1 2">
    <name type="scientific">Synechococcus phage S-N03</name>
    <dbReference type="NCBI Taxonomy" id="2718943"/>
    <lineage>
        <taxon>Viruses</taxon>
        <taxon>Duplodnaviria</taxon>
        <taxon>Heunggongvirae</taxon>
        <taxon>Uroviricota</taxon>
        <taxon>Caudoviricetes</taxon>
        <taxon>Pantevenvirales</taxon>
        <taxon>Kyanoviridae</taxon>
        <taxon>Huanghaivirus</taxon>
        <taxon>Huanghaivirus snothree</taxon>
    </lineage>
</organism>
<dbReference type="RefSeq" id="YP_010669063.1">
    <property type="nucleotide sequence ID" value="NC_070959.1"/>
</dbReference>
<name>A0A6G8R5N0_9CAUD</name>
<reference evidence="1 2" key="1">
    <citation type="submission" date="2020-03" db="EMBL/GenBank/DDBJ databases">
        <title>The Isolation and Genome Sequence of a Novel Cyanophage S-N03 from the Huanghai Sea, China.</title>
        <authorList>
            <person name="Jiang T."/>
        </authorList>
    </citation>
    <scope>NUCLEOTIDE SEQUENCE [LARGE SCALE GENOMIC DNA]</scope>
</reference>
<dbReference type="KEGG" id="vg:77945217"/>
<accession>A0A6G8R5N0</accession>
<keyword evidence="2" id="KW-1185">Reference proteome</keyword>
<dbReference type="GeneID" id="77945217"/>
<proteinExistence type="predicted"/>
<sequence length="48" mass="5487">MPFDIELSHYQTGETKELTIFGNNMDEAINLVKQEEPEFIIESIATSI</sequence>
<protein>
    <submittedName>
        <fullName evidence="1">Uncharacterized protein</fullName>
    </submittedName>
</protein>